<dbReference type="CDD" id="cd00383">
    <property type="entry name" value="trans_reg_C"/>
    <property type="match status" value="1"/>
</dbReference>
<accession>A0A1E2SJ82</accession>
<evidence type="ECO:0000313" key="11">
    <source>
        <dbReference type="Proteomes" id="UP000094426"/>
    </source>
</evidence>
<dbReference type="OMA" id="ILMARVQ"/>
<evidence type="ECO:0000256" key="7">
    <source>
        <dbReference type="PROSITE-ProRule" id="PRU01091"/>
    </source>
</evidence>
<gene>
    <name evidence="10" type="ORF">ATY41_03450</name>
</gene>
<dbReference type="GO" id="GO:0005829">
    <property type="term" value="C:cytosol"/>
    <property type="evidence" value="ECO:0007669"/>
    <property type="project" value="TreeGrafter"/>
</dbReference>
<evidence type="ECO:0000256" key="6">
    <source>
        <dbReference type="PROSITE-ProRule" id="PRU00169"/>
    </source>
</evidence>
<dbReference type="Gene3D" id="1.10.10.10">
    <property type="entry name" value="Winged helix-like DNA-binding domain superfamily/Winged helix DNA-binding domain"/>
    <property type="match status" value="1"/>
</dbReference>
<comment type="caution">
    <text evidence="10">The sequence shown here is derived from an EMBL/GenBank/DDBJ whole genome shotgun (WGS) entry which is preliminary data.</text>
</comment>
<dbReference type="SMART" id="SM00862">
    <property type="entry name" value="Trans_reg_C"/>
    <property type="match status" value="1"/>
</dbReference>
<dbReference type="InterPro" id="IPR001789">
    <property type="entry name" value="Sig_transdc_resp-reg_receiver"/>
</dbReference>
<proteinExistence type="predicted"/>
<dbReference type="Gene3D" id="6.10.250.690">
    <property type="match status" value="1"/>
</dbReference>
<evidence type="ECO:0000256" key="5">
    <source>
        <dbReference type="ARBA" id="ARBA00023163"/>
    </source>
</evidence>
<dbReference type="Pfam" id="PF00072">
    <property type="entry name" value="Response_reg"/>
    <property type="match status" value="1"/>
</dbReference>
<keyword evidence="4 7" id="KW-0238">DNA-binding</keyword>
<dbReference type="GO" id="GO:0000976">
    <property type="term" value="F:transcription cis-regulatory region binding"/>
    <property type="evidence" value="ECO:0007669"/>
    <property type="project" value="TreeGrafter"/>
</dbReference>
<dbReference type="GO" id="GO:0000156">
    <property type="term" value="F:phosphorelay response regulator activity"/>
    <property type="evidence" value="ECO:0007669"/>
    <property type="project" value="TreeGrafter"/>
</dbReference>
<dbReference type="AlphaFoldDB" id="A0A1E2SJ82"/>
<dbReference type="PROSITE" id="PS50110">
    <property type="entry name" value="RESPONSE_REGULATORY"/>
    <property type="match status" value="1"/>
</dbReference>
<feature type="modified residue" description="4-aspartylphosphate" evidence="6">
    <location>
        <position position="51"/>
    </location>
</feature>
<evidence type="ECO:0000256" key="2">
    <source>
        <dbReference type="ARBA" id="ARBA00023012"/>
    </source>
</evidence>
<keyword evidence="2" id="KW-0902">Two-component regulatory system</keyword>
<reference evidence="10 11" key="1">
    <citation type="submission" date="2015-11" db="EMBL/GenBank/DDBJ databases">
        <authorList>
            <person name="Zhang Y."/>
            <person name="Guo Z."/>
        </authorList>
    </citation>
    <scope>NUCLEOTIDE SEQUENCE [LARGE SCALE GENOMIC DNA]</scope>
    <source>
        <strain evidence="11">gdw1</strain>
    </source>
</reference>
<name>A0A1E2SJ82_LEIXY</name>
<dbReference type="EMBL" id="LNZG01000034">
    <property type="protein sequence ID" value="ODA89823.1"/>
    <property type="molecule type" value="Genomic_DNA"/>
</dbReference>
<evidence type="ECO:0000259" key="9">
    <source>
        <dbReference type="PROSITE" id="PS51755"/>
    </source>
</evidence>
<dbReference type="PANTHER" id="PTHR48111:SF1">
    <property type="entry name" value="TWO-COMPONENT RESPONSE REGULATOR ORR33"/>
    <property type="match status" value="1"/>
</dbReference>
<dbReference type="InterPro" id="IPR036388">
    <property type="entry name" value="WH-like_DNA-bd_sf"/>
</dbReference>
<keyword evidence="1 6" id="KW-0597">Phosphoprotein</keyword>
<feature type="DNA-binding region" description="OmpR/PhoB-type" evidence="7">
    <location>
        <begin position="124"/>
        <end position="222"/>
    </location>
</feature>
<dbReference type="InterPro" id="IPR001867">
    <property type="entry name" value="OmpR/PhoB-type_DNA-bd"/>
</dbReference>
<evidence type="ECO:0000313" key="10">
    <source>
        <dbReference type="EMBL" id="ODA89823.1"/>
    </source>
</evidence>
<dbReference type="SMART" id="SM00448">
    <property type="entry name" value="REC"/>
    <property type="match status" value="1"/>
</dbReference>
<dbReference type="Proteomes" id="UP000094426">
    <property type="component" value="Unassembled WGS sequence"/>
</dbReference>
<keyword evidence="5" id="KW-0804">Transcription</keyword>
<dbReference type="InterPro" id="IPR039420">
    <property type="entry name" value="WalR-like"/>
</dbReference>
<evidence type="ECO:0000256" key="3">
    <source>
        <dbReference type="ARBA" id="ARBA00023015"/>
    </source>
</evidence>
<dbReference type="Pfam" id="PF00486">
    <property type="entry name" value="Trans_reg_C"/>
    <property type="match status" value="1"/>
</dbReference>
<dbReference type="SUPFAM" id="SSF52172">
    <property type="entry name" value="CheY-like"/>
    <property type="match status" value="1"/>
</dbReference>
<sequence>MKLLVVEDDPDMRGLVQRGLAAEGYDVTLMTNGVDALIALRDDTYSAAAIDVMLPGMSGFELCRHIRDSGTAMPILLLTARDAIEDRVHGLDSGADDYLTKPFAFAELAARVRALLRREPTGMRPQIIVGRLTIDSHEHQTLVSGHEMPLSRREFTLLRLFATNPDKTLSRADILESVWGTTENIGTNVIDQYVSYLRKKLDVAGAGLSIVTERGRGYRLDAKNALEPKPSGGAAEAAAP</sequence>
<dbReference type="PROSITE" id="PS51755">
    <property type="entry name" value="OMPR_PHOB"/>
    <property type="match status" value="1"/>
</dbReference>
<keyword evidence="3" id="KW-0805">Transcription regulation</keyword>
<evidence type="ECO:0000256" key="4">
    <source>
        <dbReference type="ARBA" id="ARBA00023125"/>
    </source>
</evidence>
<dbReference type="GO" id="GO:0032993">
    <property type="term" value="C:protein-DNA complex"/>
    <property type="evidence" value="ECO:0007669"/>
    <property type="project" value="TreeGrafter"/>
</dbReference>
<dbReference type="GO" id="GO:0006355">
    <property type="term" value="P:regulation of DNA-templated transcription"/>
    <property type="evidence" value="ECO:0007669"/>
    <property type="project" value="InterPro"/>
</dbReference>
<organism evidence="10 11">
    <name type="scientific">Leifsonia xyli subsp. xyli</name>
    <dbReference type="NCBI Taxonomy" id="59736"/>
    <lineage>
        <taxon>Bacteria</taxon>
        <taxon>Bacillati</taxon>
        <taxon>Actinomycetota</taxon>
        <taxon>Actinomycetes</taxon>
        <taxon>Micrococcales</taxon>
        <taxon>Microbacteriaceae</taxon>
        <taxon>Leifsonia</taxon>
    </lineage>
</organism>
<protein>
    <submittedName>
        <fullName evidence="10">Two-component system response regulator</fullName>
    </submittedName>
</protein>
<evidence type="ECO:0000256" key="1">
    <source>
        <dbReference type="ARBA" id="ARBA00022553"/>
    </source>
</evidence>
<dbReference type="Gene3D" id="3.40.50.2300">
    <property type="match status" value="1"/>
</dbReference>
<feature type="domain" description="OmpR/PhoB-type" evidence="9">
    <location>
        <begin position="124"/>
        <end position="222"/>
    </location>
</feature>
<evidence type="ECO:0000259" key="8">
    <source>
        <dbReference type="PROSITE" id="PS50110"/>
    </source>
</evidence>
<dbReference type="InterPro" id="IPR011006">
    <property type="entry name" value="CheY-like_superfamily"/>
</dbReference>
<dbReference type="PANTHER" id="PTHR48111">
    <property type="entry name" value="REGULATOR OF RPOS"/>
    <property type="match status" value="1"/>
</dbReference>
<feature type="domain" description="Response regulatory" evidence="8">
    <location>
        <begin position="2"/>
        <end position="116"/>
    </location>
</feature>